<sequence>MEDQGQWAETEQSLAAGTSREDKISAFVNHLKPYNGIHRYVYFTFPRWDQQLIERYTVCKWALIMDQRVPCDDKEYNSRLSSQ</sequence>
<reference evidence="1" key="5">
    <citation type="journal article" date="2021" name="G3 (Bethesda)">
        <title>Aegilops tauschii genome assembly Aet v5.0 features greater sequence contiguity and improved annotation.</title>
        <authorList>
            <person name="Wang L."/>
            <person name="Zhu T."/>
            <person name="Rodriguez J.C."/>
            <person name="Deal K.R."/>
            <person name="Dubcovsky J."/>
            <person name="McGuire P.E."/>
            <person name="Lux T."/>
            <person name="Spannagl M."/>
            <person name="Mayer K.F.X."/>
            <person name="Baldrich P."/>
            <person name="Meyers B.C."/>
            <person name="Huo N."/>
            <person name="Gu Y.Q."/>
            <person name="Zhou H."/>
            <person name="Devos K.M."/>
            <person name="Bennetzen J.L."/>
            <person name="Unver T."/>
            <person name="Budak H."/>
            <person name="Gulick P.J."/>
            <person name="Galiba G."/>
            <person name="Kalapos B."/>
            <person name="Nelson D.R."/>
            <person name="Li P."/>
            <person name="You F.M."/>
            <person name="Luo M.C."/>
            <person name="Dvorak J."/>
        </authorList>
    </citation>
    <scope>NUCLEOTIDE SEQUENCE [LARGE SCALE GENOMIC DNA]</scope>
    <source>
        <strain evidence="1">cv. AL8/78</strain>
    </source>
</reference>
<reference evidence="2" key="2">
    <citation type="journal article" date="2017" name="Nat. Plants">
        <title>The Aegilops tauschii genome reveals multiple impacts of transposons.</title>
        <authorList>
            <person name="Zhao G."/>
            <person name="Zou C."/>
            <person name="Li K."/>
            <person name="Wang K."/>
            <person name="Li T."/>
            <person name="Gao L."/>
            <person name="Zhang X."/>
            <person name="Wang H."/>
            <person name="Yang Z."/>
            <person name="Liu X."/>
            <person name="Jiang W."/>
            <person name="Mao L."/>
            <person name="Kong X."/>
            <person name="Jiao Y."/>
            <person name="Jia J."/>
        </authorList>
    </citation>
    <scope>NUCLEOTIDE SEQUENCE [LARGE SCALE GENOMIC DNA]</scope>
    <source>
        <strain evidence="2">cv. AL8/78</strain>
    </source>
</reference>
<proteinExistence type="predicted"/>
<dbReference type="Gramene" id="AET7Gv21207900.4">
    <property type="protein sequence ID" value="AET7Gv21207900.4"/>
    <property type="gene ID" value="AET7Gv21207900"/>
</dbReference>
<dbReference type="EnsemblPlants" id="AET7Gv21207900.4">
    <property type="protein sequence ID" value="AET7Gv21207900.4"/>
    <property type="gene ID" value="AET7Gv21207900"/>
</dbReference>
<protein>
    <submittedName>
        <fullName evidence="1">Uncharacterized protein</fullName>
    </submittedName>
</protein>
<dbReference type="AlphaFoldDB" id="A0A453T2Y5"/>
<evidence type="ECO:0000313" key="2">
    <source>
        <dbReference type="Proteomes" id="UP000015105"/>
    </source>
</evidence>
<reference evidence="1" key="4">
    <citation type="submission" date="2019-03" db="UniProtKB">
        <authorList>
            <consortium name="EnsemblPlants"/>
        </authorList>
    </citation>
    <scope>IDENTIFICATION</scope>
</reference>
<reference evidence="1" key="3">
    <citation type="journal article" date="2017" name="Nature">
        <title>Genome sequence of the progenitor of the wheat D genome Aegilops tauschii.</title>
        <authorList>
            <person name="Luo M.C."/>
            <person name="Gu Y.Q."/>
            <person name="Puiu D."/>
            <person name="Wang H."/>
            <person name="Twardziok S.O."/>
            <person name="Deal K.R."/>
            <person name="Huo N."/>
            <person name="Zhu T."/>
            <person name="Wang L."/>
            <person name="Wang Y."/>
            <person name="McGuire P.E."/>
            <person name="Liu S."/>
            <person name="Long H."/>
            <person name="Ramasamy R.K."/>
            <person name="Rodriguez J.C."/>
            <person name="Van S.L."/>
            <person name="Yuan L."/>
            <person name="Wang Z."/>
            <person name="Xia Z."/>
            <person name="Xiao L."/>
            <person name="Anderson O.D."/>
            <person name="Ouyang S."/>
            <person name="Liang Y."/>
            <person name="Zimin A.V."/>
            <person name="Pertea G."/>
            <person name="Qi P."/>
            <person name="Bennetzen J.L."/>
            <person name="Dai X."/>
            <person name="Dawson M.W."/>
            <person name="Muller H.G."/>
            <person name="Kugler K."/>
            <person name="Rivarola-Duarte L."/>
            <person name="Spannagl M."/>
            <person name="Mayer K.F.X."/>
            <person name="Lu F.H."/>
            <person name="Bevan M.W."/>
            <person name="Leroy P."/>
            <person name="Li P."/>
            <person name="You F.M."/>
            <person name="Sun Q."/>
            <person name="Liu Z."/>
            <person name="Lyons E."/>
            <person name="Wicker T."/>
            <person name="Salzberg S.L."/>
            <person name="Devos K.M."/>
            <person name="Dvorak J."/>
        </authorList>
    </citation>
    <scope>NUCLEOTIDE SEQUENCE [LARGE SCALE GENOMIC DNA]</scope>
    <source>
        <strain evidence="1">cv. AL8/78</strain>
    </source>
</reference>
<keyword evidence="2" id="KW-1185">Reference proteome</keyword>
<name>A0A453T2Y5_AEGTS</name>
<accession>A0A453T2Y5</accession>
<reference evidence="2" key="1">
    <citation type="journal article" date="2014" name="Science">
        <title>Ancient hybridizations among the ancestral genomes of bread wheat.</title>
        <authorList>
            <consortium name="International Wheat Genome Sequencing Consortium,"/>
            <person name="Marcussen T."/>
            <person name="Sandve S.R."/>
            <person name="Heier L."/>
            <person name="Spannagl M."/>
            <person name="Pfeifer M."/>
            <person name="Jakobsen K.S."/>
            <person name="Wulff B.B."/>
            <person name="Steuernagel B."/>
            <person name="Mayer K.F."/>
            <person name="Olsen O.A."/>
        </authorList>
    </citation>
    <scope>NUCLEOTIDE SEQUENCE [LARGE SCALE GENOMIC DNA]</scope>
    <source>
        <strain evidence="2">cv. AL8/78</strain>
    </source>
</reference>
<evidence type="ECO:0000313" key="1">
    <source>
        <dbReference type="EnsemblPlants" id="AET7Gv21207900.4"/>
    </source>
</evidence>
<organism evidence="1 2">
    <name type="scientific">Aegilops tauschii subsp. strangulata</name>
    <name type="common">Goatgrass</name>
    <dbReference type="NCBI Taxonomy" id="200361"/>
    <lineage>
        <taxon>Eukaryota</taxon>
        <taxon>Viridiplantae</taxon>
        <taxon>Streptophyta</taxon>
        <taxon>Embryophyta</taxon>
        <taxon>Tracheophyta</taxon>
        <taxon>Spermatophyta</taxon>
        <taxon>Magnoliopsida</taxon>
        <taxon>Liliopsida</taxon>
        <taxon>Poales</taxon>
        <taxon>Poaceae</taxon>
        <taxon>BOP clade</taxon>
        <taxon>Pooideae</taxon>
        <taxon>Triticodae</taxon>
        <taxon>Triticeae</taxon>
        <taxon>Triticinae</taxon>
        <taxon>Aegilops</taxon>
    </lineage>
</organism>
<dbReference type="Proteomes" id="UP000015105">
    <property type="component" value="Chromosome 7D"/>
</dbReference>